<feature type="binding site" evidence="8 10">
    <location>
        <position position="79"/>
    </location>
    <ligand>
        <name>substrate</name>
    </ligand>
</feature>
<dbReference type="InterPro" id="IPR036441">
    <property type="entry name" value="DHquinase_II_sf"/>
</dbReference>
<comment type="similarity">
    <text evidence="3 8">Belongs to the type-II 3-dehydroquinase family.</text>
</comment>
<dbReference type="Proteomes" id="UP000553059">
    <property type="component" value="Unassembled WGS sequence"/>
</dbReference>
<evidence type="ECO:0000256" key="1">
    <source>
        <dbReference type="ARBA" id="ARBA00001864"/>
    </source>
</evidence>
<proteinExistence type="inferred from homology"/>
<comment type="function">
    <text evidence="8">Catalyzes a trans-dehydration via an enolate intermediate.</text>
</comment>
<protein>
    <recommendedName>
        <fullName evidence="5 8">3-dehydroquinate dehydratase</fullName>
        <shortName evidence="8">3-dehydroquinase</shortName>
        <ecNumber evidence="5 8">4.2.1.10</ecNumber>
    </recommendedName>
    <alternativeName>
        <fullName evidence="8">Type II DHQase</fullName>
    </alternativeName>
</protein>
<feature type="active site" description="Proton donor" evidence="8 9">
    <location>
        <position position="99"/>
    </location>
</feature>
<feature type="site" description="Transition state stabilizer" evidence="8 11">
    <location>
        <position position="18"/>
    </location>
</feature>
<dbReference type="PROSITE" id="PS01029">
    <property type="entry name" value="DEHYDROQUINASE_II"/>
    <property type="match status" value="1"/>
</dbReference>
<organism evidence="12 13">
    <name type="scientific">Desulfitobacterium dehalogenans</name>
    <dbReference type="NCBI Taxonomy" id="36854"/>
    <lineage>
        <taxon>Bacteria</taxon>
        <taxon>Bacillati</taxon>
        <taxon>Bacillota</taxon>
        <taxon>Clostridia</taxon>
        <taxon>Eubacteriales</taxon>
        <taxon>Desulfitobacteriaceae</taxon>
        <taxon>Desulfitobacterium</taxon>
    </lineage>
</organism>
<feature type="active site" description="Proton acceptor" evidence="8 9">
    <location>
        <position position="23"/>
    </location>
</feature>
<sequence>MGKIWVLHGPNLNLLGRREPDKYGVQTLEEINKELIHKAQTAGIPIQVEQTNFEGELIQWIHSMGPDDFLIINPGAWTHYSYAVRDAITSVQVPAIEVHLSNIHAREEFRKTSVIAPVCRGQISGLGGKSYGLALDYALEVLTQN</sequence>
<evidence type="ECO:0000313" key="13">
    <source>
        <dbReference type="Proteomes" id="UP000553059"/>
    </source>
</evidence>
<feature type="binding site" evidence="8 10">
    <location>
        <begin position="100"/>
        <end position="101"/>
    </location>
    <ligand>
        <name>substrate</name>
    </ligand>
</feature>
<comment type="caution">
    <text evidence="12">The sequence shown here is derived from an EMBL/GenBank/DDBJ whole genome shotgun (WGS) entry which is preliminary data.</text>
</comment>
<evidence type="ECO:0000256" key="2">
    <source>
        <dbReference type="ARBA" id="ARBA00004902"/>
    </source>
</evidence>
<dbReference type="GO" id="GO:0008652">
    <property type="term" value="P:amino acid biosynthetic process"/>
    <property type="evidence" value="ECO:0007669"/>
    <property type="project" value="UniProtKB-KW"/>
</dbReference>
<keyword evidence="8" id="KW-0028">Amino-acid biosynthesis</keyword>
<gene>
    <name evidence="8 12" type="primary">aroQ</name>
    <name evidence="12" type="ORF">GX523_01740</name>
</gene>
<dbReference type="Pfam" id="PF01220">
    <property type="entry name" value="DHquinase_II"/>
    <property type="match status" value="1"/>
</dbReference>
<dbReference type="NCBIfam" id="NF003806">
    <property type="entry name" value="PRK05395.1-3"/>
    <property type="match status" value="1"/>
</dbReference>
<dbReference type="InterPro" id="IPR018509">
    <property type="entry name" value="DHquinase_II_CS"/>
</dbReference>
<dbReference type="EC" id="4.2.1.10" evidence="5 8"/>
<accession>A0A7C6Z2F0</accession>
<reference evidence="12 13" key="1">
    <citation type="journal article" date="2020" name="Biotechnol. Biofuels">
        <title>New insights from the biogas microbiome by comprehensive genome-resolved metagenomics of nearly 1600 species originating from multiple anaerobic digesters.</title>
        <authorList>
            <person name="Campanaro S."/>
            <person name="Treu L."/>
            <person name="Rodriguez-R L.M."/>
            <person name="Kovalovszki A."/>
            <person name="Ziels R.M."/>
            <person name="Maus I."/>
            <person name="Zhu X."/>
            <person name="Kougias P.G."/>
            <person name="Basile A."/>
            <person name="Luo G."/>
            <person name="Schluter A."/>
            <person name="Konstantinidis K.T."/>
            <person name="Angelidaki I."/>
        </authorList>
    </citation>
    <scope>NUCLEOTIDE SEQUENCE [LARGE SCALE GENOMIC DNA]</scope>
    <source>
        <strain evidence="12">AS05jafATM_4</strain>
    </source>
</reference>
<dbReference type="EMBL" id="DUTF01000039">
    <property type="protein sequence ID" value="HHY25470.1"/>
    <property type="molecule type" value="Genomic_DNA"/>
</dbReference>
<dbReference type="UniPathway" id="UPA00053">
    <property type="reaction ID" value="UER00086"/>
</dbReference>
<evidence type="ECO:0000256" key="6">
    <source>
        <dbReference type="ARBA" id="ARBA00023141"/>
    </source>
</evidence>
<dbReference type="NCBIfam" id="NF003807">
    <property type="entry name" value="PRK05395.1-4"/>
    <property type="match status" value="1"/>
</dbReference>
<dbReference type="NCBIfam" id="TIGR01088">
    <property type="entry name" value="aroQ"/>
    <property type="match status" value="1"/>
</dbReference>
<dbReference type="PIRSF" id="PIRSF001399">
    <property type="entry name" value="DHquinase_II"/>
    <property type="match status" value="1"/>
</dbReference>
<evidence type="ECO:0000256" key="7">
    <source>
        <dbReference type="ARBA" id="ARBA00023239"/>
    </source>
</evidence>
<comment type="subunit">
    <text evidence="4 8">Homododecamer.</text>
</comment>
<dbReference type="GO" id="GO:0009073">
    <property type="term" value="P:aromatic amino acid family biosynthetic process"/>
    <property type="evidence" value="ECO:0007669"/>
    <property type="project" value="UniProtKB-KW"/>
</dbReference>
<dbReference type="CDD" id="cd00466">
    <property type="entry name" value="DHQase_II"/>
    <property type="match status" value="1"/>
</dbReference>
<name>A0A7C6Z2F0_9FIRM</name>
<evidence type="ECO:0000256" key="5">
    <source>
        <dbReference type="ARBA" id="ARBA00012060"/>
    </source>
</evidence>
<comment type="pathway">
    <text evidence="2 8">Metabolic intermediate biosynthesis; chorismate biosynthesis; chorismate from D-erythrose 4-phosphate and phosphoenolpyruvate: step 3/7.</text>
</comment>
<dbReference type="PANTHER" id="PTHR21272">
    <property type="entry name" value="CATABOLIC 3-DEHYDROQUINASE"/>
    <property type="match status" value="1"/>
</dbReference>
<dbReference type="Gene3D" id="3.40.50.9100">
    <property type="entry name" value="Dehydroquinase, class II"/>
    <property type="match status" value="1"/>
</dbReference>
<dbReference type="SUPFAM" id="SSF52304">
    <property type="entry name" value="Type II 3-dehydroquinate dehydratase"/>
    <property type="match status" value="1"/>
</dbReference>
<dbReference type="InterPro" id="IPR001874">
    <property type="entry name" value="DHquinase_II"/>
</dbReference>
<dbReference type="AlphaFoldDB" id="A0A7C6Z2F0"/>
<dbReference type="PANTHER" id="PTHR21272:SF3">
    <property type="entry name" value="CATABOLIC 3-DEHYDROQUINASE"/>
    <property type="match status" value="1"/>
</dbReference>
<feature type="binding site" evidence="8 10">
    <location>
        <position position="73"/>
    </location>
    <ligand>
        <name>substrate</name>
    </ligand>
</feature>
<dbReference type="GO" id="GO:0009423">
    <property type="term" value="P:chorismate biosynthetic process"/>
    <property type="evidence" value="ECO:0007669"/>
    <property type="project" value="UniProtKB-UniRule"/>
</dbReference>
<keyword evidence="7 8" id="KW-0456">Lyase</keyword>
<dbReference type="HAMAP" id="MF_00169">
    <property type="entry name" value="AroQ"/>
    <property type="match status" value="1"/>
</dbReference>
<evidence type="ECO:0000256" key="3">
    <source>
        <dbReference type="ARBA" id="ARBA00011037"/>
    </source>
</evidence>
<evidence type="ECO:0000256" key="9">
    <source>
        <dbReference type="PIRSR" id="PIRSR001399-1"/>
    </source>
</evidence>
<dbReference type="GO" id="GO:0019631">
    <property type="term" value="P:quinate catabolic process"/>
    <property type="evidence" value="ECO:0007669"/>
    <property type="project" value="TreeGrafter"/>
</dbReference>
<evidence type="ECO:0000256" key="11">
    <source>
        <dbReference type="PIRSR" id="PIRSR001399-3"/>
    </source>
</evidence>
<dbReference type="NCBIfam" id="NF003805">
    <property type="entry name" value="PRK05395.1-2"/>
    <property type="match status" value="1"/>
</dbReference>
<evidence type="ECO:0000256" key="4">
    <source>
        <dbReference type="ARBA" id="ARBA00011193"/>
    </source>
</evidence>
<evidence type="ECO:0000256" key="8">
    <source>
        <dbReference type="HAMAP-Rule" id="MF_00169"/>
    </source>
</evidence>
<evidence type="ECO:0000256" key="10">
    <source>
        <dbReference type="PIRSR" id="PIRSR001399-2"/>
    </source>
</evidence>
<dbReference type="GO" id="GO:0003855">
    <property type="term" value="F:3-dehydroquinate dehydratase activity"/>
    <property type="evidence" value="ECO:0007669"/>
    <property type="project" value="UniProtKB-UniRule"/>
</dbReference>
<feature type="binding site" evidence="8 10">
    <location>
        <position position="86"/>
    </location>
    <ligand>
        <name>substrate</name>
    </ligand>
</feature>
<keyword evidence="6 8" id="KW-0057">Aromatic amino acid biosynthesis</keyword>
<comment type="catalytic activity">
    <reaction evidence="1 8">
        <text>3-dehydroquinate = 3-dehydroshikimate + H2O</text>
        <dbReference type="Rhea" id="RHEA:21096"/>
        <dbReference type="ChEBI" id="CHEBI:15377"/>
        <dbReference type="ChEBI" id="CHEBI:16630"/>
        <dbReference type="ChEBI" id="CHEBI:32364"/>
        <dbReference type="EC" id="4.2.1.10"/>
    </reaction>
</comment>
<feature type="binding site" evidence="8 10">
    <location>
        <position position="110"/>
    </location>
    <ligand>
        <name>substrate</name>
    </ligand>
</feature>
<evidence type="ECO:0000313" key="12">
    <source>
        <dbReference type="EMBL" id="HHY25470.1"/>
    </source>
</evidence>